<evidence type="ECO:0000313" key="8">
    <source>
        <dbReference type="Proteomes" id="UP001438707"/>
    </source>
</evidence>
<name>A0AAW1RCI8_9CHLO</name>
<dbReference type="EMBL" id="JALJOS010000014">
    <property type="protein sequence ID" value="KAK9831280.1"/>
    <property type="molecule type" value="Genomic_DNA"/>
</dbReference>
<keyword evidence="3" id="KW-0813">Transport</keyword>
<organism evidence="7 8">
    <name type="scientific">Apatococcus lobatus</name>
    <dbReference type="NCBI Taxonomy" id="904363"/>
    <lineage>
        <taxon>Eukaryota</taxon>
        <taxon>Viridiplantae</taxon>
        <taxon>Chlorophyta</taxon>
        <taxon>core chlorophytes</taxon>
        <taxon>Trebouxiophyceae</taxon>
        <taxon>Chlorellales</taxon>
        <taxon>Chlorellaceae</taxon>
        <taxon>Apatococcus</taxon>
    </lineage>
</organism>
<dbReference type="SUPFAM" id="SSF52540">
    <property type="entry name" value="P-loop containing nucleoside triphosphate hydrolases"/>
    <property type="match status" value="1"/>
</dbReference>
<evidence type="ECO:0000259" key="6">
    <source>
        <dbReference type="Pfam" id="PF00306"/>
    </source>
</evidence>
<dbReference type="Pfam" id="PF00006">
    <property type="entry name" value="ATP-synt_ab"/>
    <property type="match status" value="1"/>
</dbReference>
<dbReference type="InterPro" id="IPR036121">
    <property type="entry name" value="ATPase_F1/V1/A1_a/bsu_N_sf"/>
</dbReference>
<dbReference type="InterPro" id="IPR000793">
    <property type="entry name" value="ATP_synth_asu_C"/>
</dbReference>
<evidence type="ECO:0000259" key="5">
    <source>
        <dbReference type="Pfam" id="PF00006"/>
    </source>
</evidence>
<sequence>MDLAAQSLQLRCIPAAPASARFCFSNRQARLGRRLQQQWKLQAAQEPAAQGSADPEWDKAMSVFRSRKNKPNQLELLRRLEEESESGKVLMVRDGMAIVEGLKNDAPIGTELAFVSGASGVLLWRRSDNICIVLLLSGAKDVAAGHRVATKIKAILQVVDDVDGPMTKREFELFQVPVGETLLGQVCNFVGQSKSSQGVPIQLGVGAQLPLFNQGPNMEARTPINEALLTGIKAVDALTPLGRGQALMVNGPRRSGKTSLGLDCILAQRLQGVRCVYAAINKSQEEVEACVEVLRTGGALPYTTVVVAQQGCSLGERYAAACYACSIGEYARDSGRPALVVHDDLSCMPEMWNTILASLVDLGPDVLDVSDKEKEEVKNLDTMVDYEGTLLSATAAQRRKFFASLIQRGARLLGKGSRPGGSLTLVPILPGMPATGEPGARPAQVAAYQHLSRQQKEKLLAALERSSQQAAVRQAPKGCVSTEIVEEFMSITDGQVVLQPPIRNASAAGDAASSRIPLETNIDPRASISRIGSRAHPPALATLAPELRFNLAQAVDAQRFGMVSSNEVLVREQLQARLVKAALAQAPHSPVPLGEQVAILYALQKGFFRNSKPEDIQGELAEALCFLRRMHPTALANITATQSMSEPIEAAMAGVLEVLGRMPTSPVAPVNS</sequence>
<dbReference type="Proteomes" id="UP001438707">
    <property type="component" value="Unassembled WGS sequence"/>
</dbReference>
<dbReference type="InterPro" id="IPR005294">
    <property type="entry name" value="ATP_synth_F1_asu"/>
</dbReference>
<evidence type="ECO:0000256" key="4">
    <source>
        <dbReference type="ARBA" id="ARBA00023065"/>
    </source>
</evidence>
<dbReference type="Gene3D" id="3.40.50.300">
    <property type="entry name" value="P-loop containing nucleotide triphosphate hydrolases"/>
    <property type="match status" value="1"/>
</dbReference>
<dbReference type="GO" id="GO:0043531">
    <property type="term" value="F:ADP binding"/>
    <property type="evidence" value="ECO:0007669"/>
    <property type="project" value="TreeGrafter"/>
</dbReference>
<dbReference type="AlphaFoldDB" id="A0AAW1RCI8"/>
<dbReference type="InterPro" id="IPR000194">
    <property type="entry name" value="ATPase_F1/V1/A1_a/bsu_nucl-bd"/>
</dbReference>
<comment type="subcellular location">
    <subcellularLocation>
        <location evidence="1">Membrane</location>
    </subcellularLocation>
</comment>
<evidence type="ECO:0000256" key="3">
    <source>
        <dbReference type="ARBA" id="ARBA00022448"/>
    </source>
</evidence>
<dbReference type="SUPFAM" id="SSF47917">
    <property type="entry name" value="C-terminal domain of alpha and beta subunits of F1 ATP synthase"/>
    <property type="match status" value="1"/>
</dbReference>
<evidence type="ECO:0000256" key="2">
    <source>
        <dbReference type="ARBA" id="ARBA00008936"/>
    </source>
</evidence>
<dbReference type="PANTHER" id="PTHR48082:SF2">
    <property type="entry name" value="ATP SYNTHASE SUBUNIT ALPHA, MITOCHONDRIAL"/>
    <property type="match status" value="1"/>
</dbReference>
<comment type="similarity">
    <text evidence="2">Belongs to the ATPase alpha/beta chains family.</text>
</comment>
<keyword evidence="4" id="KW-0406">Ion transport</keyword>
<dbReference type="InterPro" id="IPR027417">
    <property type="entry name" value="P-loop_NTPase"/>
</dbReference>
<gene>
    <name evidence="7" type="ORF">WJX74_010209</name>
</gene>
<dbReference type="SUPFAM" id="SSF50615">
    <property type="entry name" value="N-terminal domain of alpha and beta subunits of F1 ATP synthase"/>
    <property type="match status" value="1"/>
</dbReference>
<dbReference type="GO" id="GO:0046933">
    <property type="term" value="F:proton-transporting ATP synthase activity, rotational mechanism"/>
    <property type="evidence" value="ECO:0007669"/>
    <property type="project" value="InterPro"/>
</dbReference>
<feature type="domain" description="ATP synthase alpha subunit C-terminal" evidence="6">
    <location>
        <begin position="543"/>
        <end position="656"/>
    </location>
</feature>
<keyword evidence="8" id="KW-1185">Reference proteome</keyword>
<comment type="caution">
    <text evidence="7">The sequence shown here is derived from an EMBL/GenBank/DDBJ whole genome shotgun (WGS) entry which is preliminary data.</text>
</comment>
<dbReference type="PANTHER" id="PTHR48082">
    <property type="entry name" value="ATP SYNTHASE SUBUNIT ALPHA, MITOCHONDRIAL"/>
    <property type="match status" value="1"/>
</dbReference>
<evidence type="ECO:0000313" key="7">
    <source>
        <dbReference type="EMBL" id="KAK9831280.1"/>
    </source>
</evidence>
<evidence type="ECO:0000256" key="1">
    <source>
        <dbReference type="ARBA" id="ARBA00004370"/>
    </source>
</evidence>
<dbReference type="Pfam" id="PF00306">
    <property type="entry name" value="ATP-synt_ab_C"/>
    <property type="match status" value="1"/>
</dbReference>
<reference evidence="7 8" key="1">
    <citation type="journal article" date="2024" name="Nat. Commun.">
        <title>Phylogenomics reveals the evolutionary origins of lichenization in chlorophyte algae.</title>
        <authorList>
            <person name="Puginier C."/>
            <person name="Libourel C."/>
            <person name="Otte J."/>
            <person name="Skaloud P."/>
            <person name="Haon M."/>
            <person name="Grisel S."/>
            <person name="Petersen M."/>
            <person name="Berrin J.G."/>
            <person name="Delaux P.M."/>
            <person name="Dal Grande F."/>
            <person name="Keller J."/>
        </authorList>
    </citation>
    <scope>NUCLEOTIDE SEQUENCE [LARGE SCALE GENOMIC DNA]</scope>
    <source>
        <strain evidence="7 8">SAG 2145</strain>
    </source>
</reference>
<dbReference type="InterPro" id="IPR038376">
    <property type="entry name" value="ATP_synth_asu_C_sf"/>
</dbReference>
<dbReference type="Gene3D" id="1.20.150.20">
    <property type="entry name" value="ATP synthase alpha/beta chain, C-terminal domain"/>
    <property type="match status" value="1"/>
</dbReference>
<accession>A0AAW1RCI8</accession>
<dbReference type="GO" id="GO:0005524">
    <property type="term" value="F:ATP binding"/>
    <property type="evidence" value="ECO:0007669"/>
    <property type="project" value="InterPro"/>
</dbReference>
<proteinExistence type="inferred from homology"/>
<dbReference type="GO" id="GO:0045259">
    <property type="term" value="C:proton-transporting ATP synthase complex"/>
    <property type="evidence" value="ECO:0007669"/>
    <property type="project" value="InterPro"/>
</dbReference>
<feature type="domain" description="ATPase F1/V1/A1 complex alpha/beta subunit nucleotide-binding" evidence="5">
    <location>
        <begin position="231"/>
        <end position="348"/>
    </location>
</feature>
<protein>
    <submittedName>
        <fullName evidence="7">Uncharacterized protein</fullName>
    </submittedName>
</protein>